<protein>
    <submittedName>
        <fullName evidence="1">Uncharacterized protein</fullName>
    </submittedName>
</protein>
<comment type="caution">
    <text evidence="1">The sequence shown here is derived from an EMBL/GenBank/DDBJ whole genome shotgun (WGS) entry which is preliminary data.</text>
</comment>
<dbReference type="AlphaFoldDB" id="A0A2H5QIJ0"/>
<sequence length="68" mass="7809">MKKINCFSQESQNLLTSYDSRRTNLHELTLLIDCFCLGNHRVDATHQVGCTFLRRHIIEHVLGTGIIP</sequence>
<accession>A0A2H5QIJ0</accession>
<dbReference type="EMBL" id="BDQV01000410">
    <property type="protein sequence ID" value="GAY64447.1"/>
    <property type="molecule type" value="Genomic_DNA"/>
</dbReference>
<dbReference type="Proteomes" id="UP000236630">
    <property type="component" value="Unassembled WGS sequence"/>
</dbReference>
<gene>
    <name evidence="1" type="ORF">CUMW_233690</name>
</gene>
<proteinExistence type="predicted"/>
<reference evidence="1 2" key="1">
    <citation type="journal article" date="2017" name="Front. Genet.">
        <title>Draft sequencing of the heterozygous diploid genome of Satsuma (Citrus unshiu Marc.) using a hybrid assembly approach.</title>
        <authorList>
            <person name="Shimizu T."/>
            <person name="Tanizawa Y."/>
            <person name="Mochizuki T."/>
            <person name="Nagasaki H."/>
            <person name="Yoshioka T."/>
            <person name="Toyoda A."/>
            <person name="Fujiyama A."/>
            <person name="Kaminuma E."/>
            <person name="Nakamura Y."/>
        </authorList>
    </citation>
    <scope>NUCLEOTIDE SEQUENCE [LARGE SCALE GENOMIC DNA]</scope>
    <source>
        <strain evidence="2">cv. Miyagawa wase</strain>
    </source>
</reference>
<name>A0A2H5QIJ0_CITUN</name>
<evidence type="ECO:0000313" key="1">
    <source>
        <dbReference type="EMBL" id="GAY64447.1"/>
    </source>
</evidence>
<organism evidence="1 2">
    <name type="scientific">Citrus unshiu</name>
    <name type="common">Satsuma mandarin</name>
    <name type="synonym">Citrus nobilis var. unshiu</name>
    <dbReference type="NCBI Taxonomy" id="55188"/>
    <lineage>
        <taxon>Eukaryota</taxon>
        <taxon>Viridiplantae</taxon>
        <taxon>Streptophyta</taxon>
        <taxon>Embryophyta</taxon>
        <taxon>Tracheophyta</taxon>
        <taxon>Spermatophyta</taxon>
        <taxon>Magnoliopsida</taxon>
        <taxon>eudicotyledons</taxon>
        <taxon>Gunneridae</taxon>
        <taxon>Pentapetalae</taxon>
        <taxon>rosids</taxon>
        <taxon>malvids</taxon>
        <taxon>Sapindales</taxon>
        <taxon>Rutaceae</taxon>
        <taxon>Aurantioideae</taxon>
        <taxon>Citrus</taxon>
    </lineage>
</organism>
<evidence type="ECO:0000313" key="2">
    <source>
        <dbReference type="Proteomes" id="UP000236630"/>
    </source>
</evidence>
<keyword evidence="2" id="KW-1185">Reference proteome</keyword>